<proteinExistence type="predicted"/>
<organism evidence="1 2">
    <name type="scientific">Oceanospirillum linum</name>
    <dbReference type="NCBI Taxonomy" id="966"/>
    <lineage>
        <taxon>Bacteria</taxon>
        <taxon>Pseudomonadati</taxon>
        <taxon>Pseudomonadota</taxon>
        <taxon>Gammaproteobacteria</taxon>
        <taxon>Oceanospirillales</taxon>
        <taxon>Oceanospirillaceae</taxon>
        <taxon>Oceanospirillum</taxon>
    </lineage>
</organism>
<dbReference type="InterPro" id="IPR000836">
    <property type="entry name" value="PRTase_dom"/>
</dbReference>
<dbReference type="InterPro" id="IPR029057">
    <property type="entry name" value="PRTase-like"/>
</dbReference>
<keyword evidence="2" id="KW-1185">Reference proteome</keyword>
<name>A0A1T1HE92_OCELI</name>
<evidence type="ECO:0000313" key="2">
    <source>
        <dbReference type="Proteomes" id="UP000190064"/>
    </source>
</evidence>
<comment type="caution">
    <text evidence="1">The sequence shown here is derived from an EMBL/GenBank/DDBJ whole genome shotgun (WGS) entry which is preliminary data.</text>
</comment>
<reference evidence="1" key="1">
    <citation type="submission" date="2017-02" db="EMBL/GenBank/DDBJ databases">
        <title>Draft Genome Sequence of the Salt Water Bacterium Oceanospirillum linum ATCC 11336.</title>
        <authorList>
            <person name="Trachtenberg A.M."/>
            <person name="Carney J.G."/>
            <person name="Linnane J.D."/>
            <person name="Rheaume B.A."/>
            <person name="Pitts N.L."/>
            <person name="Mykles D.L."/>
            <person name="Maclea K.S."/>
        </authorList>
    </citation>
    <scope>NUCLEOTIDE SEQUENCE [LARGE SCALE GENOMIC DNA]</scope>
    <source>
        <strain evidence="1">ATCC 11336</strain>
    </source>
</reference>
<dbReference type="Proteomes" id="UP000190064">
    <property type="component" value="Unassembled WGS sequence"/>
</dbReference>
<dbReference type="AlphaFoldDB" id="A0A1T1HE92"/>
<dbReference type="CDD" id="cd06223">
    <property type="entry name" value="PRTases_typeI"/>
    <property type="match status" value="1"/>
</dbReference>
<dbReference type="Gene3D" id="3.40.50.2020">
    <property type="match status" value="1"/>
</dbReference>
<sequence length="203" mass="22366">MILRLIFCSHCKENSPPDCLYVAPFAQEATGDNALPLMLSLTCAEILEGTSEDDIVQKERVFHTGADPMERMIARPSFEGQVQPGQNYVLVDDVTNMGGTLAELANYIQISGGNVLGTIVLVNAGRSKEFLAPKKHLRLLEDRYNDSIQKLFGIHISAFTANEASYLVGFRTLNEIRNRCAKAEKETINRLLSKGHQRPGGSA</sequence>
<evidence type="ECO:0008006" key="3">
    <source>
        <dbReference type="Google" id="ProtNLM"/>
    </source>
</evidence>
<dbReference type="EMBL" id="MTSD02000001">
    <property type="protein sequence ID" value="OOV88126.1"/>
    <property type="molecule type" value="Genomic_DNA"/>
</dbReference>
<accession>A0A1T1HE92</accession>
<evidence type="ECO:0000313" key="1">
    <source>
        <dbReference type="EMBL" id="OOV88126.1"/>
    </source>
</evidence>
<protein>
    <recommendedName>
        <fullName evidence="3">Conjugal transfer protein TraN</fullName>
    </recommendedName>
</protein>
<dbReference type="SUPFAM" id="SSF53271">
    <property type="entry name" value="PRTase-like"/>
    <property type="match status" value="1"/>
</dbReference>
<gene>
    <name evidence="1" type="ORF">BTA35_0200805</name>
</gene>